<sequence>MLLFLLLFQVFASHTLSETEMISIENATTTTSTKLTPVFDMCKAFYNQYMEQTDRLVKCELVYANPFRMCTKCIKEYFSASQTYKDLINQPELEACREKYLVADRVQVVPTIQKNIEQMWDDADCKDCTENVTINSTTMEVSYSVPTDVLEFATLYFNFTNCVDAHTVQLDDAVGPQDNLTVCQLCLEEYSRLSDHYSSMSDLKKGILCMDVVDMMNYTRHNWSTIFNCSHRTGDQVPVIVVTCLVCVSPLFFYSIVRVTGKAPQKKHFKQKRLDTSTDGAFVSSQTYGAAGDSVDNTQQTGSVLRPVT</sequence>
<evidence type="ECO:0000313" key="3">
    <source>
        <dbReference type="Proteomes" id="UP000694888"/>
    </source>
</evidence>
<protein>
    <submittedName>
        <fullName evidence="4">Osteopetrosis-associated transmembrane protein 1</fullName>
    </submittedName>
</protein>
<reference evidence="4" key="1">
    <citation type="submission" date="2025-08" db="UniProtKB">
        <authorList>
            <consortium name="RefSeq"/>
        </authorList>
    </citation>
    <scope>IDENTIFICATION</scope>
</reference>
<evidence type="ECO:0000256" key="2">
    <source>
        <dbReference type="SAM" id="SignalP"/>
    </source>
</evidence>
<dbReference type="PANTHER" id="PTHR15644">
    <property type="entry name" value="OSTEOPETROSIS ASSOCIATED TRANSMEMBRANE PROTEIN 1"/>
    <property type="match status" value="1"/>
</dbReference>
<dbReference type="PANTHER" id="PTHR15644:SF2">
    <property type="entry name" value="OSTEOPETROSIS-ASSOCIATED TRANSMEMBRANE PROTEIN 1"/>
    <property type="match status" value="1"/>
</dbReference>
<gene>
    <name evidence="4" type="primary">LOC101854240</name>
</gene>
<feature type="chain" id="PRO_5046922380" evidence="2">
    <location>
        <begin position="18"/>
        <end position="309"/>
    </location>
</feature>
<accession>A0ABM0ZV94</accession>
<dbReference type="Proteomes" id="UP000694888">
    <property type="component" value="Unplaced"/>
</dbReference>
<dbReference type="RefSeq" id="XP_012935173.1">
    <property type="nucleotide sequence ID" value="XM_013079719.2"/>
</dbReference>
<keyword evidence="2" id="KW-0732">Signal</keyword>
<dbReference type="InterPro" id="IPR019172">
    <property type="entry name" value="Osteopetrosis-assoc_TM_1"/>
</dbReference>
<keyword evidence="1" id="KW-0472">Membrane</keyword>
<organism evidence="3 4">
    <name type="scientific">Aplysia californica</name>
    <name type="common">California sea hare</name>
    <dbReference type="NCBI Taxonomy" id="6500"/>
    <lineage>
        <taxon>Eukaryota</taxon>
        <taxon>Metazoa</taxon>
        <taxon>Spiralia</taxon>
        <taxon>Lophotrochozoa</taxon>
        <taxon>Mollusca</taxon>
        <taxon>Gastropoda</taxon>
        <taxon>Heterobranchia</taxon>
        <taxon>Euthyneura</taxon>
        <taxon>Tectipleura</taxon>
        <taxon>Aplysiida</taxon>
        <taxon>Aplysioidea</taxon>
        <taxon>Aplysiidae</taxon>
        <taxon>Aplysia</taxon>
    </lineage>
</organism>
<keyword evidence="3" id="KW-1185">Reference proteome</keyword>
<feature type="signal peptide" evidence="2">
    <location>
        <begin position="1"/>
        <end position="17"/>
    </location>
</feature>
<name>A0ABM0ZV94_APLCA</name>
<evidence type="ECO:0000313" key="4">
    <source>
        <dbReference type="RefSeq" id="XP_012935173.1"/>
    </source>
</evidence>
<keyword evidence="1" id="KW-1133">Transmembrane helix</keyword>
<dbReference type="GeneID" id="101854240"/>
<evidence type="ECO:0000256" key="1">
    <source>
        <dbReference type="SAM" id="Phobius"/>
    </source>
</evidence>
<dbReference type="Pfam" id="PF09777">
    <property type="entry name" value="OSTMP1"/>
    <property type="match status" value="1"/>
</dbReference>
<proteinExistence type="predicted"/>
<feature type="transmembrane region" description="Helical" evidence="1">
    <location>
        <begin position="237"/>
        <end position="257"/>
    </location>
</feature>
<keyword evidence="1 4" id="KW-0812">Transmembrane</keyword>